<dbReference type="RefSeq" id="WP_267798925.1">
    <property type="nucleotide sequence ID" value="NZ_JANIGP010000004.1"/>
</dbReference>
<dbReference type="InterPro" id="IPR008964">
    <property type="entry name" value="Invasin/intimin_cell_adhesion"/>
</dbReference>
<organism evidence="1 2">
    <name type="scientific">Pseudomonas monsensis</name>
    <dbReference type="NCBI Taxonomy" id="2745509"/>
    <lineage>
        <taxon>Bacteria</taxon>
        <taxon>Pseudomonadati</taxon>
        <taxon>Pseudomonadota</taxon>
        <taxon>Gammaproteobacteria</taxon>
        <taxon>Pseudomonadales</taxon>
        <taxon>Pseudomonadaceae</taxon>
        <taxon>Pseudomonas</taxon>
    </lineage>
</organism>
<reference evidence="1 2" key="1">
    <citation type="submission" date="2022-07" db="EMBL/GenBank/DDBJ databases">
        <title>Characterization of plant growth promoting rhizobacteria (PGPR) for use as bioinoculants in agriculture.</title>
        <authorList>
            <person name="Hassen A.I."/>
            <person name="Pierneef R."/>
        </authorList>
    </citation>
    <scope>NUCLEOTIDE SEQUENCE [LARGE SCALE GENOMIC DNA]</scope>
    <source>
        <strain evidence="1 2">SARCC-3054</strain>
    </source>
</reference>
<dbReference type="EMBL" id="JANIGP010000004">
    <property type="protein sequence ID" value="MCY0108484.1"/>
    <property type="molecule type" value="Genomic_DNA"/>
</dbReference>
<keyword evidence="2" id="KW-1185">Reference proteome</keyword>
<dbReference type="Proteomes" id="UP001207830">
    <property type="component" value="Unassembled WGS sequence"/>
</dbReference>
<sequence length="1343" mass="146389">MNEPVIQANESLVRNGEFADLEHWDRSGLVGTGSEMYEGNVTSFLQAVDGGWVRQEMTLPKDPGVDAHYTLTFLCEIRHEESGWLRLWRDTQLLLEIELKPGDSRNSEQDRARLAAGQPLEFRPIKYEQALELPIARGDILRLEITSPLNEAHIEASRLRITHVDIQLRLAPLALQALQIDQETLAPGRTLHLCIGATDTDSHRLTFVPEPDNSWRETKAALIIQGNPQDAILATPDWQVDQPLQDQWLLDCPFLGDDQEHELTLNLLNQYRAEAYTIPVSLGHHRLAFGAEKDAAYYPIFEYGQQVQLGVRVVSFYTAQAISGRTVTWAQAGAGVKGAAVSGDDGWAYFDYQPTQAGEFVIEASVVSPYYAGGVVSRRFDVRVLATDPWRELSVIVDENATGWEATGYPNRGSAHPLQIRVPVDSPLLDSELSLHWRGDSQTQLGVVVSPALEQPVPVDSVDTVWTLTSDDSSDGRFVLSLVCSKLLLPSPDKPMSLARNRVKVGEVRGANKFPIVDEQESVLLRLQVLHDVALGDGDPVTNALVDWETPEDDIVRTVTGAGGWASLLYTPKSAGARTVTASVKAHAEASAIEQSFDVTAVATSPWKNQVNIFLDGVEVERNTLGVLCRRGQVHTLRVEPVSGSPWIGKNISLHWRGEAPAIGLQPADLDMPKALVQAGVQWQLASTAESSISSLFDLVLRLESVELPRELSGRLIAADLTEELSLVLDQIHAELDSLSLYPCLGARHRFNVLPNALSPLVGLQAWLVWSGTSAEALAATVQPALNAGQPLSDGGALWTLDFSASEQPGQFSLSLALPQLDFAAAPKPMDLAHNKVRIEAWRESPIEPVVSEDSAWMWVQVVSHFTDRAVDQAPVSWVAEEKTHEMNTAADGWSGFPFVPTSAGQKTVQASLFSRYDGYRDSQSMTVEALEVDPWKGVTVSFDGQPAQPWGEVTCFPRRRAQHTIHVMAAQNSPLFDHQLTLGMSGAGPAESGIRFEYPGLGTPISFSNAGFPYTFITGDLKDASFALRLASSKLARLSPANAMSLGSGTQVLKILASQQATQTLQWGEAVSEQISVVSSVSGRPMAGLTVTWRSPELGVVTTVTNFYGVAKIRFVPTTPGAIELTATVGDAQYSESVSFAFFLDEPRQIKSLFSVGSAGSPGQQAHASVTVVSALTGEPLPDVWVEWAFEKVSLLPSKTNEDGIALVSFECPFIRQGFLQALVKGGLAGWEIQSLAVPIDVPQVKRLNVPEGHVIQVGELALIYATVFSAVSQAPLEGVEVVWIWDGVEQELRTKTNIRGETSKNFRASAPGSTTMEAQIRDPKGRPFDSKQFVFTVVERP</sequence>
<evidence type="ECO:0000313" key="1">
    <source>
        <dbReference type="EMBL" id="MCY0108484.1"/>
    </source>
</evidence>
<dbReference type="SUPFAM" id="SSF49373">
    <property type="entry name" value="Invasin/intimin cell-adhesion fragments"/>
    <property type="match status" value="1"/>
</dbReference>
<comment type="caution">
    <text evidence="1">The sequence shown here is derived from an EMBL/GenBank/DDBJ whole genome shotgun (WGS) entry which is preliminary data.</text>
</comment>
<accession>A0ABT3YSH7</accession>
<name>A0ABT3YSH7_9PSED</name>
<dbReference type="Gene3D" id="2.60.40.10">
    <property type="entry name" value="Immunoglobulins"/>
    <property type="match status" value="2"/>
</dbReference>
<gene>
    <name evidence="1" type="ORF">NQF78_09185</name>
</gene>
<evidence type="ECO:0008006" key="3">
    <source>
        <dbReference type="Google" id="ProtNLM"/>
    </source>
</evidence>
<evidence type="ECO:0000313" key="2">
    <source>
        <dbReference type="Proteomes" id="UP001207830"/>
    </source>
</evidence>
<protein>
    <recommendedName>
        <fullName evidence="3">Big-1 domain-containing protein</fullName>
    </recommendedName>
</protein>
<dbReference type="InterPro" id="IPR013783">
    <property type="entry name" value="Ig-like_fold"/>
</dbReference>
<proteinExistence type="predicted"/>